<keyword evidence="2 6" id="KW-0645">Protease</keyword>
<keyword evidence="7" id="KW-1133">Transmembrane helix</keyword>
<evidence type="ECO:0000256" key="6">
    <source>
        <dbReference type="PROSITE-ProRule" id="PRU01240"/>
    </source>
</evidence>
<feature type="active site" description="Charge relay system" evidence="6">
    <location>
        <position position="76"/>
    </location>
</feature>
<dbReference type="OrthoDB" id="6130531at2759"/>
<keyword evidence="7" id="KW-0472">Membrane</keyword>
<dbReference type="InterPro" id="IPR008979">
    <property type="entry name" value="Galactose-bd-like_sf"/>
</dbReference>
<evidence type="ECO:0000256" key="1">
    <source>
        <dbReference type="ARBA" id="ARBA00011073"/>
    </source>
</evidence>
<keyword evidence="7" id="KW-0812">Transmembrane</keyword>
<dbReference type="Pfam" id="PF00082">
    <property type="entry name" value="Peptidase_S8"/>
    <property type="match status" value="1"/>
</dbReference>
<evidence type="ECO:0000256" key="7">
    <source>
        <dbReference type="SAM" id="Phobius"/>
    </source>
</evidence>
<feature type="domain" description="EGF-like" evidence="8">
    <location>
        <begin position="572"/>
        <end position="604"/>
    </location>
</feature>
<dbReference type="RefSeq" id="XP_001319727.1">
    <property type="nucleotide sequence ID" value="XM_001319692.1"/>
</dbReference>
<keyword evidence="4 6" id="KW-0720">Serine protease</keyword>
<dbReference type="PANTHER" id="PTHR43399:SF4">
    <property type="entry name" value="CELL WALL-ASSOCIATED PROTEASE"/>
    <property type="match status" value="1"/>
</dbReference>
<feature type="transmembrane region" description="Helical" evidence="7">
    <location>
        <begin position="858"/>
        <end position="881"/>
    </location>
</feature>
<dbReference type="GO" id="GO:0006508">
    <property type="term" value="P:proteolysis"/>
    <property type="evidence" value="ECO:0000318"/>
    <property type="project" value="GO_Central"/>
</dbReference>
<feature type="disulfide bond" evidence="5">
    <location>
        <begin position="594"/>
        <end position="603"/>
    </location>
</feature>
<dbReference type="Proteomes" id="UP000001542">
    <property type="component" value="Unassembled WGS sequence"/>
</dbReference>
<evidence type="ECO:0000256" key="4">
    <source>
        <dbReference type="ARBA" id="ARBA00022825"/>
    </source>
</evidence>
<dbReference type="InterPro" id="IPR015500">
    <property type="entry name" value="Peptidase_S8_subtilisin-rel"/>
</dbReference>
<dbReference type="EMBL" id="DS113398">
    <property type="protein sequence ID" value="EAY07504.1"/>
    <property type="molecule type" value="Genomic_DNA"/>
</dbReference>
<dbReference type="Gene3D" id="2.60.120.260">
    <property type="entry name" value="Galactose-binding domain-like"/>
    <property type="match status" value="1"/>
</dbReference>
<dbReference type="GO" id="GO:0004252">
    <property type="term" value="F:serine-type endopeptidase activity"/>
    <property type="evidence" value="ECO:0000318"/>
    <property type="project" value="GO_Central"/>
</dbReference>
<keyword evidence="5" id="KW-1015">Disulfide bond</keyword>
<dbReference type="InterPro" id="IPR000742">
    <property type="entry name" value="EGF"/>
</dbReference>
<dbReference type="AlphaFoldDB" id="A2EII3"/>
<protein>
    <submittedName>
        <fullName evidence="9">Clan SB, family S8, subtilisin-like serine peptidase</fullName>
    </submittedName>
</protein>
<dbReference type="VEuPathDB" id="TrichDB:TVAG_124770"/>
<dbReference type="VEuPathDB" id="TrichDB:TVAGG3_0200060"/>
<dbReference type="PROSITE" id="PS51892">
    <property type="entry name" value="SUBTILASE"/>
    <property type="match status" value="1"/>
</dbReference>
<dbReference type="PROSITE" id="PS50026">
    <property type="entry name" value="EGF_3"/>
    <property type="match status" value="1"/>
</dbReference>
<dbReference type="SUPFAM" id="SSF49785">
    <property type="entry name" value="Galactose-binding domain-like"/>
    <property type="match status" value="1"/>
</dbReference>
<dbReference type="InterPro" id="IPR036852">
    <property type="entry name" value="Peptidase_S8/S53_dom_sf"/>
</dbReference>
<feature type="active site" description="Charge relay system" evidence="6">
    <location>
        <position position="368"/>
    </location>
</feature>
<dbReference type="InterPro" id="IPR051048">
    <property type="entry name" value="Peptidase_S8/S53_subtilisin"/>
</dbReference>
<keyword evidence="10" id="KW-1185">Reference proteome</keyword>
<name>A2EII3_TRIV3</name>
<comment type="similarity">
    <text evidence="1 6">Belongs to the peptidase S8 family.</text>
</comment>
<evidence type="ECO:0000259" key="8">
    <source>
        <dbReference type="PROSITE" id="PS50026"/>
    </source>
</evidence>
<dbReference type="PROSITE" id="PS00022">
    <property type="entry name" value="EGF_1"/>
    <property type="match status" value="1"/>
</dbReference>
<gene>
    <name evidence="9" type="ORF">TVAG_124770</name>
</gene>
<accession>A2EII3</accession>
<dbReference type="InterPro" id="IPR000209">
    <property type="entry name" value="Peptidase_S8/S53_dom"/>
</dbReference>
<dbReference type="PANTHER" id="PTHR43399">
    <property type="entry name" value="SUBTILISIN-RELATED"/>
    <property type="match status" value="1"/>
</dbReference>
<proteinExistence type="inferred from homology"/>
<feature type="active site" description="Charge relay system" evidence="6">
    <location>
        <position position="30"/>
    </location>
</feature>
<reference evidence="9" key="1">
    <citation type="submission" date="2006-10" db="EMBL/GenBank/DDBJ databases">
        <authorList>
            <person name="Amadeo P."/>
            <person name="Zhao Q."/>
            <person name="Wortman J."/>
            <person name="Fraser-Liggett C."/>
            <person name="Carlton J."/>
        </authorList>
    </citation>
    <scope>NUCLEOTIDE SEQUENCE</scope>
    <source>
        <strain evidence="9">G3</strain>
    </source>
</reference>
<evidence type="ECO:0000313" key="10">
    <source>
        <dbReference type="Proteomes" id="UP000001542"/>
    </source>
</evidence>
<dbReference type="InterPro" id="IPR022398">
    <property type="entry name" value="Peptidase_S8_His-AS"/>
</dbReference>
<dbReference type="InParanoid" id="A2EII3"/>
<sequence length="951" mass="106011">MSYEGIKLRTARSISMMGLDGTGQIVTVLDNGVNFDHSFFSDSSVEITGPGTYPTHRKIIKYENWTETPVDLNHTHGTFVSGLIAGRSEDPLAMNSLYEGAAYNAKLHIIEVDDSNYSWVDFNKVVESMDDIGSKISSNNWHYGERSIIKTQLMDEVAFKNKDKIFIFPTGNQPSDGVYNVYSPSDSKNVLTIQGISRTIARLAEEDTGPYEFSNESFSFQVDKFSNETTFFQKKSQLIDYRDLEVSTEDKENVIFYTETCLTEKAKAKVVVYRSDLSENCSKTGQNFIVTIGNDMVTSLLTGNRFTVRYPISYNWGLQQYDVLRGPGYNGISKPDLTCFGYDSRSANANSQKGDTSYDSLIQLPGVSASSSIGSGLAAMARQFFTSGKYPGITDPSGTLMRAMLINGGRVYGNGFDPSFGHGILILGEALGYGDSNDSGKKDGTRFIDKRKVLPNQHITYNITTKYPKTFRATIAYSDPPRDLANSALLTADLNLYVQLEDGSIIPGNGLSSGSQQATTEKVFVGNISAQTLQVHVFSNDFLTEEDEEIEYSLAVAGGFELEDQEVELKEVESQCINNCSSRGVCETGGVCKCHPNYTGDYCQVEVPSFTEGAQYPVESRRMFWTRFEVPPHNDFIFKLQRLPDNLYCYLTDESPMNYQKSFRKIYSSYNGNLNDIVTTDRIKVQSNNVTTMYVGCSTLRPGEFNGLEYQYFHKYKVLQFVEFIYVPTPNPTPNMTPTPQPTTPVMTAHLTPYQTAETTPDLTPFSTVHETIVQTQKETAFETPYLSPFMTVDSTPFGTPYYTFFQTIDKTTPPNTPSMTTPLPSNSPARTIYIGAGGKTDSVDSSRSGSTKKKTGVYIGVVFGVLAVIVLAVLLVVWYFKWRDRSSSDDSNIVEKVEETNVDPKNSYMSTINFTYNNNQSDEDDEFFLGNSEEDGAEGDIKNMAWFVDN</sequence>
<evidence type="ECO:0000256" key="5">
    <source>
        <dbReference type="PROSITE-ProRule" id="PRU00076"/>
    </source>
</evidence>
<dbReference type="CDD" id="cd04842">
    <property type="entry name" value="Peptidases_S8_Kp43_protease"/>
    <property type="match status" value="1"/>
</dbReference>
<organism evidence="9 10">
    <name type="scientific">Trichomonas vaginalis (strain ATCC PRA-98 / G3)</name>
    <dbReference type="NCBI Taxonomy" id="412133"/>
    <lineage>
        <taxon>Eukaryota</taxon>
        <taxon>Metamonada</taxon>
        <taxon>Parabasalia</taxon>
        <taxon>Trichomonadida</taxon>
        <taxon>Trichomonadidae</taxon>
        <taxon>Trichomonas</taxon>
    </lineage>
</organism>
<comment type="caution">
    <text evidence="5">Lacks conserved residue(s) required for the propagation of feature annotation.</text>
</comment>
<reference evidence="9" key="2">
    <citation type="journal article" date="2007" name="Science">
        <title>Draft genome sequence of the sexually transmitted pathogen Trichomonas vaginalis.</title>
        <authorList>
            <person name="Carlton J.M."/>
            <person name="Hirt R.P."/>
            <person name="Silva J.C."/>
            <person name="Delcher A.L."/>
            <person name="Schatz M."/>
            <person name="Zhao Q."/>
            <person name="Wortman J.R."/>
            <person name="Bidwell S.L."/>
            <person name="Alsmark U.C.M."/>
            <person name="Besteiro S."/>
            <person name="Sicheritz-Ponten T."/>
            <person name="Noel C.J."/>
            <person name="Dacks J.B."/>
            <person name="Foster P.G."/>
            <person name="Simillion C."/>
            <person name="Van de Peer Y."/>
            <person name="Miranda-Saavedra D."/>
            <person name="Barton G.J."/>
            <person name="Westrop G.D."/>
            <person name="Mueller S."/>
            <person name="Dessi D."/>
            <person name="Fiori P.L."/>
            <person name="Ren Q."/>
            <person name="Paulsen I."/>
            <person name="Zhang H."/>
            <person name="Bastida-Corcuera F.D."/>
            <person name="Simoes-Barbosa A."/>
            <person name="Brown M.T."/>
            <person name="Hayes R.D."/>
            <person name="Mukherjee M."/>
            <person name="Okumura C.Y."/>
            <person name="Schneider R."/>
            <person name="Smith A.J."/>
            <person name="Vanacova S."/>
            <person name="Villalvazo M."/>
            <person name="Haas B.J."/>
            <person name="Pertea M."/>
            <person name="Feldblyum T.V."/>
            <person name="Utterback T.R."/>
            <person name="Shu C.L."/>
            <person name="Osoegawa K."/>
            <person name="de Jong P.J."/>
            <person name="Hrdy I."/>
            <person name="Horvathova L."/>
            <person name="Zubacova Z."/>
            <person name="Dolezal P."/>
            <person name="Malik S.B."/>
            <person name="Logsdon J.M. Jr."/>
            <person name="Henze K."/>
            <person name="Gupta A."/>
            <person name="Wang C.C."/>
            <person name="Dunne R.L."/>
            <person name="Upcroft J.A."/>
            <person name="Upcroft P."/>
            <person name="White O."/>
            <person name="Salzberg S.L."/>
            <person name="Tang P."/>
            <person name="Chiu C.-H."/>
            <person name="Lee Y.-S."/>
            <person name="Embley T.M."/>
            <person name="Coombs G.H."/>
            <person name="Mottram J.C."/>
            <person name="Tachezy J."/>
            <person name="Fraser-Liggett C.M."/>
            <person name="Johnson P.J."/>
        </authorList>
    </citation>
    <scope>NUCLEOTIDE SEQUENCE [LARGE SCALE GENOMIC DNA]</scope>
    <source>
        <strain evidence="9">G3</strain>
    </source>
</reference>
<evidence type="ECO:0000256" key="3">
    <source>
        <dbReference type="ARBA" id="ARBA00022801"/>
    </source>
</evidence>
<dbReference type="SUPFAM" id="SSF52743">
    <property type="entry name" value="Subtilisin-like"/>
    <property type="match status" value="1"/>
</dbReference>
<dbReference type="InterPro" id="IPR034058">
    <property type="entry name" value="TagA/B/C/D_pept_dom"/>
</dbReference>
<dbReference type="Gene3D" id="2.60.120.380">
    <property type="match status" value="1"/>
</dbReference>
<dbReference type="Gene3D" id="3.40.50.200">
    <property type="entry name" value="Peptidase S8/S53 domain"/>
    <property type="match status" value="2"/>
</dbReference>
<feature type="disulfide bond" evidence="5">
    <location>
        <begin position="576"/>
        <end position="586"/>
    </location>
</feature>
<dbReference type="PROSITE" id="PS00137">
    <property type="entry name" value="SUBTILASE_HIS"/>
    <property type="match status" value="1"/>
</dbReference>
<keyword evidence="3 6" id="KW-0378">Hydrolase</keyword>
<dbReference type="KEGG" id="tva:4765397"/>
<evidence type="ECO:0000313" key="9">
    <source>
        <dbReference type="EMBL" id="EAY07504.1"/>
    </source>
</evidence>
<dbReference type="PRINTS" id="PR00723">
    <property type="entry name" value="SUBTILISIN"/>
</dbReference>
<evidence type="ECO:0000256" key="2">
    <source>
        <dbReference type="ARBA" id="ARBA00022670"/>
    </source>
</evidence>
<dbReference type="CDD" id="cd00054">
    <property type="entry name" value="EGF_CA"/>
    <property type="match status" value="1"/>
</dbReference>
<keyword evidence="5" id="KW-0245">EGF-like domain</keyword>